<dbReference type="EMBL" id="JBAMIC010000004">
    <property type="protein sequence ID" value="KAK7108232.1"/>
    <property type="molecule type" value="Genomic_DNA"/>
</dbReference>
<reference evidence="2 3" key="1">
    <citation type="submission" date="2024-02" db="EMBL/GenBank/DDBJ databases">
        <title>Chromosome-scale genome assembly of the rough periwinkle Littorina saxatilis.</title>
        <authorList>
            <person name="De Jode A."/>
            <person name="Faria R."/>
            <person name="Formenti G."/>
            <person name="Sims Y."/>
            <person name="Smith T.P."/>
            <person name="Tracey A."/>
            <person name="Wood J.M.D."/>
            <person name="Zagrodzka Z.B."/>
            <person name="Johannesson K."/>
            <person name="Butlin R.K."/>
            <person name="Leder E.H."/>
        </authorList>
    </citation>
    <scope>NUCLEOTIDE SEQUENCE [LARGE SCALE GENOMIC DNA]</scope>
    <source>
        <strain evidence="2">Snail1</strain>
        <tissue evidence="2">Muscle</tissue>
    </source>
</reference>
<comment type="caution">
    <text evidence="2">The sequence shown here is derived from an EMBL/GenBank/DDBJ whole genome shotgun (WGS) entry which is preliminary data.</text>
</comment>
<dbReference type="Proteomes" id="UP001374579">
    <property type="component" value="Unassembled WGS sequence"/>
</dbReference>
<protein>
    <submittedName>
        <fullName evidence="2">Uncharacterized protein</fullName>
    </submittedName>
</protein>
<proteinExistence type="predicted"/>
<feature type="region of interest" description="Disordered" evidence="1">
    <location>
        <begin position="362"/>
        <end position="389"/>
    </location>
</feature>
<feature type="region of interest" description="Disordered" evidence="1">
    <location>
        <begin position="62"/>
        <end position="320"/>
    </location>
</feature>
<feature type="compositionally biased region" description="Pro residues" evidence="1">
    <location>
        <begin position="282"/>
        <end position="295"/>
    </location>
</feature>
<dbReference type="AlphaFoldDB" id="A0AAN9BMA5"/>
<gene>
    <name evidence="2" type="ORF">V1264_016006</name>
</gene>
<feature type="compositionally biased region" description="Low complexity" evidence="1">
    <location>
        <begin position="190"/>
        <end position="203"/>
    </location>
</feature>
<accession>A0AAN9BMA5</accession>
<name>A0AAN9BMA5_9CAEN</name>
<evidence type="ECO:0000256" key="1">
    <source>
        <dbReference type="SAM" id="MobiDB-lite"/>
    </source>
</evidence>
<sequence length="389" mass="43134">MPSREPPSYSSSRVQRASRLNALEQARLQHKMMLLEKGRLHQARLTNQDIRLTSTALEYILNSSGHSPEGRGPSGQPGGQLDPGQEDEPCFLYGERVISRKVRRMPRPHSAMDRSSFCRNATEDDDTSAAKQAGEEDSTSARGRLPPRPQSSPAKGRMWLWSTSAAGGEDEGGGSEGSDSERAALNQRESSPSRPSTGRTSPSKGRVTPHQAWEDDTDEVTRRLLKVQKQQQQHEEQLQQQQKARRYMQDIGRMRSQTSSRGFRKNPSTGPPQSPTSTPASPTSPSPRGIPPSPPIEDRKPVSPHQKRGKSAGALSKRAGLTEIMSQASATMTAGAWRAHLASTQTMPRSAESQQQFIMEARRNSEKQRQQHVMHKMETFMGTINKDRN</sequence>
<evidence type="ECO:0000313" key="3">
    <source>
        <dbReference type="Proteomes" id="UP001374579"/>
    </source>
</evidence>
<evidence type="ECO:0000313" key="2">
    <source>
        <dbReference type="EMBL" id="KAK7108232.1"/>
    </source>
</evidence>
<organism evidence="2 3">
    <name type="scientific">Littorina saxatilis</name>
    <dbReference type="NCBI Taxonomy" id="31220"/>
    <lineage>
        <taxon>Eukaryota</taxon>
        <taxon>Metazoa</taxon>
        <taxon>Spiralia</taxon>
        <taxon>Lophotrochozoa</taxon>
        <taxon>Mollusca</taxon>
        <taxon>Gastropoda</taxon>
        <taxon>Caenogastropoda</taxon>
        <taxon>Littorinimorpha</taxon>
        <taxon>Littorinoidea</taxon>
        <taxon>Littorinidae</taxon>
        <taxon>Littorina</taxon>
    </lineage>
</organism>
<keyword evidence="3" id="KW-1185">Reference proteome</keyword>